<gene>
    <name evidence="2" type="ORF">PCAMFM013_S008g000485</name>
</gene>
<feature type="region of interest" description="Disordered" evidence="1">
    <location>
        <begin position="1"/>
        <end position="24"/>
    </location>
</feature>
<accession>A0A0G4P9R2</accession>
<organism evidence="2 3">
    <name type="scientific">Penicillium camemberti (strain FM 013)</name>
    <dbReference type="NCBI Taxonomy" id="1429867"/>
    <lineage>
        <taxon>Eukaryota</taxon>
        <taxon>Fungi</taxon>
        <taxon>Dikarya</taxon>
        <taxon>Ascomycota</taxon>
        <taxon>Pezizomycotina</taxon>
        <taxon>Eurotiomycetes</taxon>
        <taxon>Eurotiomycetidae</taxon>
        <taxon>Eurotiales</taxon>
        <taxon>Aspergillaceae</taxon>
        <taxon>Penicillium</taxon>
    </lineage>
</organism>
<evidence type="ECO:0000313" key="3">
    <source>
        <dbReference type="Proteomes" id="UP000053732"/>
    </source>
</evidence>
<sequence>MYKVSQQPGLAELPFSTLGDGFPLPSHKFQDLC</sequence>
<keyword evidence="3" id="KW-1185">Reference proteome</keyword>
<dbReference type="AlphaFoldDB" id="A0A0G4P9R2"/>
<evidence type="ECO:0000256" key="1">
    <source>
        <dbReference type="SAM" id="MobiDB-lite"/>
    </source>
</evidence>
<dbReference type="EMBL" id="HG793141">
    <property type="protein sequence ID" value="CRL23056.1"/>
    <property type="molecule type" value="Genomic_DNA"/>
</dbReference>
<proteinExistence type="predicted"/>
<dbReference type="Proteomes" id="UP000053732">
    <property type="component" value="Unassembled WGS sequence"/>
</dbReference>
<reference evidence="2 3" key="1">
    <citation type="journal article" date="2014" name="Nat. Commun.">
        <title>Multiple recent horizontal transfers of a large genomic region in cheese making fungi.</title>
        <authorList>
            <person name="Cheeseman K."/>
            <person name="Ropars J."/>
            <person name="Renault P."/>
            <person name="Dupont J."/>
            <person name="Gouzy J."/>
            <person name="Branca A."/>
            <person name="Abraham A.L."/>
            <person name="Ceppi M."/>
            <person name="Conseiller E."/>
            <person name="Debuchy R."/>
            <person name="Malagnac F."/>
            <person name="Goarin A."/>
            <person name="Silar P."/>
            <person name="Lacoste S."/>
            <person name="Sallet E."/>
            <person name="Bensimon A."/>
            <person name="Giraud T."/>
            <person name="Brygoo Y."/>
        </authorList>
    </citation>
    <scope>NUCLEOTIDE SEQUENCE [LARGE SCALE GENOMIC DNA]</scope>
    <source>
        <strain evidence="3">FM 013</strain>
    </source>
</reference>
<evidence type="ECO:0000313" key="2">
    <source>
        <dbReference type="EMBL" id="CRL23056.1"/>
    </source>
</evidence>
<protein>
    <submittedName>
        <fullName evidence="2">Str. FM013</fullName>
    </submittedName>
</protein>
<name>A0A0G4P9R2_PENC3</name>